<reference evidence="1 2" key="1">
    <citation type="submission" date="2016-10" db="EMBL/GenBank/DDBJ databases">
        <authorList>
            <person name="de Groot N.N."/>
        </authorList>
    </citation>
    <scope>NUCLEOTIDE SEQUENCE [LARGE SCALE GENOMIC DNA]</scope>
    <source>
        <strain evidence="1 2">DSM 25947</strain>
    </source>
</reference>
<evidence type="ECO:0000313" key="2">
    <source>
        <dbReference type="Proteomes" id="UP000181981"/>
    </source>
</evidence>
<protein>
    <submittedName>
        <fullName evidence="1">Uncharacterized protein</fullName>
    </submittedName>
</protein>
<evidence type="ECO:0000313" key="1">
    <source>
        <dbReference type="EMBL" id="SET36735.1"/>
    </source>
</evidence>
<gene>
    <name evidence="1" type="ORF">SAMN05444285_11198</name>
</gene>
<name>A0A1I0DVM9_9BACT</name>
<dbReference type="AlphaFoldDB" id="A0A1I0DVM9"/>
<organism evidence="1 2">
    <name type="scientific">Draconibacterium orientale</name>
    <dbReference type="NCBI Taxonomy" id="1168034"/>
    <lineage>
        <taxon>Bacteria</taxon>
        <taxon>Pseudomonadati</taxon>
        <taxon>Bacteroidota</taxon>
        <taxon>Bacteroidia</taxon>
        <taxon>Marinilabiliales</taxon>
        <taxon>Prolixibacteraceae</taxon>
        <taxon>Draconibacterium</taxon>
    </lineage>
</organism>
<sequence>MNRFSSIKKVNVSNAIWSEVFNSMRDIGSID</sequence>
<proteinExistence type="predicted"/>
<dbReference type="Proteomes" id="UP000181981">
    <property type="component" value="Unassembled WGS sequence"/>
</dbReference>
<accession>A0A1I0DVM9</accession>
<dbReference type="EMBL" id="FOHT01000011">
    <property type="protein sequence ID" value="SET36735.1"/>
    <property type="molecule type" value="Genomic_DNA"/>
</dbReference>